<feature type="transmembrane region" description="Helical" evidence="1">
    <location>
        <begin position="354"/>
        <end position="377"/>
    </location>
</feature>
<keyword evidence="4" id="KW-1185">Reference proteome</keyword>
<keyword evidence="1" id="KW-1133">Transmembrane helix</keyword>
<gene>
    <name evidence="3" type="ORF">ETP66_07390</name>
</gene>
<feature type="transmembrane region" description="Helical" evidence="1">
    <location>
        <begin position="413"/>
        <end position="443"/>
    </location>
</feature>
<feature type="domain" description="DUF112" evidence="2">
    <location>
        <begin position="17"/>
        <end position="438"/>
    </location>
</feature>
<keyword evidence="1" id="KW-0812">Transmembrane</keyword>
<dbReference type="EMBL" id="SIJL01000008">
    <property type="protein sequence ID" value="TBH20175.1"/>
    <property type="molecule type" value="Genomic_DNA"/>
</dbReference>
<keyword evidence="1" id="KW-0472">Membrane</keyword>
<feature type="transmembrane region" description="Helical" evidence="1">
    <location>
        <begin position="328"/>
        <end position="348"/>
    </location>
</feature>
<dbReference type="AlphaFoldDB" id="A0A4Q9B5U3"/>
<sequence length="500" mass="52313">MVELGHALANVVTLPTLISLLIGIVLGLLGGALPGITITLTMVLLLPFTFYLSPEASIALLLGTYVAGFTGGAFSAITLNMPGTPSAAGTALDGYPLAQKGQADLALFLAIIGSLFGGVLGFLVLVSFTPVVASFAIRFGPPEVAMLILSALTLVIVFSSGNLLKGLLSAGIGAALALVGLDPVTGVPRYTLGQLELQDGIPFLIALIGLFAFPQLVQALGGRKDVFVKPMPFRVRQLLQRALSWSMVRVAAVGALIGTMVGAIPGTGGPIAVFLAYGAIRRVLPRERRTLLGKGAPEGVVACEASNSAVSPGALMPLITLGIPGDPVTAVLLGALIIHGLAPGPLFFQQNTTFVYEIFAVVALAILLTSLVALLGARLLLLALNLPRPYLASLISTLVLLGTYSIRNNFFDVGLMLLFGVLGFVFQRFNFPVVPLLLAIILFRPLEQNLRMALTLSGGDLGIFLNRPIALLFLLVATAALFASLRGEYLRALQRKRGFS</sequence>
<evidence type="ECO:0000313" key="4">
    <source>
        <dbReference type="Proteomes" id="UP000292858"/>
    </source>
</evidence>
<evidence type="ECO:0000259" key="2">
    <source>
        <dbReference type="Pfam" id="PF01970"/>
    </source>
</evidence>
<organism evidence="3 4">
    <name type="scientific">Thermus thermamylovorans</name>
    <dbReference type="NCBI Taxonomy" id="2509362"/>
    <lineage>
        <taxon>Bacteria</taxon>
        <taxon>Thermotogati</taxon>
        <taxon>Deinococcota</taxon>
        <taxon>Deinococci</taxon>
        <taxon>Thermales</taxon>
        <taxon>Thermaceae</taxon>
        <taxon>Thermus</taxon>
    </lineage>
</organism>
<dbReference type="InterPro" id="IPR002823">
    <property type="entry name" value="DUF112_TM"/>
</dbReference>
<dbReference type="PANTHER" id="PTHR35342:SF5">
    <property type="entry name" value="TRICARBOXYLIC TRANSPORT PROTEIN"/>
    <property type="match status" value="1"/>
</dbReference>
<evidence type="ECO:0000313" key="3">
    <source>
        <dbReference type="EMBL" id="TBH20175.1"/>
    </source>
</evidence>
<protein>
    <submittedName>
        <fullName evidence="3">C4-dicarboxylate ABC transporter permease</fullName>
    </submittedName>
</protein>
<feature type="transmembrane region" description="Helical" evidence="1">
    <location>
        <begin position="58"/>
        <end position="77"/>
    </location>
</feature>
<feature type="transmembrane region" description="Helical" evidence="1">
    <location>
        <begin position="20"/>
        <end position="46"/>
    </location>
</feature>
<evidence type="ECO:0000256" key="1">
    <source>
        <dbReference type="SAM" id="Phobius"/>
    </source>
</evidence>
<feature type="transmembrane region" description="Helical" evidence="1">
    <location>
        <begin position="105"/>
        <end position="136"/>
    </location>
</feature>
<dbReference type="OrthoDB" id="9781349at2"/>
<name>A0A4Q9B5U3_9DEIN</name>
<accession>A0A4Q9B5U3</accession>
<reference evidence="3 4" key="1">
    <citation type="submission" date="2019-02" db="EMBL/GenBank/DDBJ databases">
        <title>Thermus sp. a novel from hot spring.</title>
        <authorList>
            <person name="Zhao Z."/>
        </authorList>
    </citation>
    <scope>NUCLEOTIDE SEQUENCE [LARGE SCALE GENOMIC DNA]</scope>
    <source>
        <strain evidence="3 4">CFH 72773T</strain>
    </source>
</reference>
<dbReference type="Pfam" id="PF01970">
    <property type="entry name" value="TctA"/>
    <property type="match status" value="1"/>
</dbReference>
<feature type="transmembrane region" description="Helical" evidence="1">
    <location>
        <begin position="242"/>
        <end position="261"/>
    </location>
</feature>
<comment type="caution">
    <text evidence="3">The sequence shown here is derived from an EMBL/GenBank/DDBJ whole genome shotgun (WGS) entry which is preliminary data.</text>
</comment>
<feature type="transmembrane region" description="Helical" evidence="1">
    <location>
        <begin position="389"/>
        <end position="407"/>
    </location>
</feature>
<dbReference type="Proteomes" id="UP000292858">
    <property type="component" value="Unassembled WGS sequence"/>
</dbReference>
<dbReference type="RefSeq" id="WP_130841998.1">
    <property type="nucleotide sequence ID" value="NZ_SIJL01000008.1"/>
</dbReference>
<feature type="transmembrane region" description="Helical" evidence="1">
    <location>
        <begin position="201"/>
        <end position="221"/>
    </location>
</feature>
<feature type="transmembrane region" description="Helical" evidence="1">
    <location>
        <begin position="464"/>
        <end position="485"/>
    </location>
</feature>
<proteinExistence type="predicted"/>
<dbReference type="PANTHER" id="PTHR35342">
    <property type="entry name" value="TRICARBOXYLIC TRANSPORT PROTEIN"/>
    <property type="match status" value="1"/>
</dbReference>